<proteinExistence type="inferred from homology"/>
<evidence type="ECO:0000259" key="3">
    <source>
        <dbReference type="PROSITE" id="PS50263"/>
    </source>
</evidence>
<dbReference type="InterPro" id="IPR050345">
    <property type="entry name" value="Aliph_Amidase/BUP"/>
</dbReference>
<gene>
    <name evidence="2" type="primary">amiF</name>
    <name evidence="4" type="ORF">NK6_993</name>
</gene>
<evidence type="ECO:0000256" key="2">
    <source>
        <dbReference type="HAMAP-Rule" id="MF_01243"/>
    </source>
</evidence>
<dbReference type="GO" id="GO:0004328">
    <property type="term" value="F:formamidase activity"/>
    <property type="evidence" value="ECO:0007669"/>
    <property type="project" value="UniProtKB-UniRule"/>
</dbReference>
<dbReference type="EC" id="3.5.1.49" evidence="2"/>
<dbReference type="CDD" id="cd07565">
    <property type="entry name" value="aliphatic_amidase"/>
    <property type="match status" value="1"/>
</dbReference>
<feature type="active site" description="Nucleophile" evidence="2">
    <location>
        <position position="213"/>
    </location>
</feature>
<dbReference type="Gene3D" id="3.60.110.10">
    <property type="entry name" value="Carbon-nitrogen hydrolase"/>
    <property type="match status" value="1"/>
</dbReference>
<dbReference type="AlphaFoldDB" id="A0A0E4FSM1"/>
<evidence type="ECO:0000313" key="5">
    <source>
        <dbReference type="Proteomes" id="UP000063308"/>
    </source>
</evidence>
<protein>
    <recommendedName>
        <fullName evidence="2">Formamidase</fullName>
        <ecNumber evidence="2">3.5.1.49</ecNumber>
    </recommendedName>
    <alternativeName>
        <fullName evidence="2">Formamide amidohydrolase</fullName>
    </alternativeName>
</protein>
<dbReference type="EMBL" id="AP014685">
    <property type="protein sequence ID" value="BAR54178.1"/>
    <property type="molecule type" value="Genomic_DNA"/>
</dbReference>
<evidence type="ECO:0000313" key="4">
    <source>
        <dbReference type="EMBL" id="BAR54178.1"/>
    </source>
</evidence>
<feature type="active site" description="Proton donor" evidence="2">
    <location>
        <position position="180"/>
    </location>
</feature>
<dbReference type="SUPFAM" id="SSF56317">
    <property type="entry name" value="Carbon-nitrogen hydrolase"/>
    <property type="match status" value="1"/>
</dbReference>
<name>A0A0E4FSM1_9BRAD</name>
<dbReference type="InterPro" id="IPR036526">
    <property type="entry name" value="C-N_Hydrolase_sf"/>
</dbReference>
<comment type="catalytic activity">
    <reaction evidence="2">
        <text>formamide + H2O = formate + NH4(+)</text>
        <dbReference type="Rhea" id="RHEA:21948"/>
        <dbReference type="ChEBI" id="CHEBI:15377"/>
        <dbReference type="ChEBI" id="CHEBI:15740"/>
        <dbReference type="ChEBI" id="CHEBI:16397"/>
        <dbReference type="ChEBI" id="CHEBI:28938"/>
        <dbReference type="EC" id="3.5.1.49"/>
    </reaction>
</comment>
<dbReference type="HAMAP" id="MF_01243">
    <property type="entry name" value="Formamidase"/>
    <property type="match status" value="1"/>
</dbReference>
<comment type="function">
    <text evidence="2">Is an aliphatic amidase with a restricted substrate specificity, as it only hydrolyzes formamide.</text>
</comment>
<dbReference type="NCBIfam" id="NF009803">
    <property type="entry name" value="PRK13287.1"/>
    <property type="match status" value="1"/>
</dbReference>
<dbReference type="Proteomes" id="UP000063308">
    <property type="component" value="Chromosome"/>
</dbReference>
<keyword evidence="1 2" id="KW-0378">Hydrolase</keyword>
<evidence type="ECO:0000256" key="1">
    <source>
        <dbReference type="ARBA" id="ARBA00022801"/>
    </source>
</evidence>
<dbReference type="GO" id="GO:0033388">
    <property type="term" value="P:putrescine biosynthetic process from arginine"/>
    <property type="evidence" value="ECO:0007669"/>
    <property type="project" value="TreeGrafter"/>
</dbReference>
<reference evidence="4 5" key="1">
    <citation type="submission" date="2014-11" db="EMBL/GenBank/DDBJ databases">
        <title>Symbiosis island explosion on the genome of extra-slow-growing strains of soybean bradyrhizobia with massive insertion sequences.</title>
        <authorList>
            <person name="Iida T."/>
            <person name="Minamisawa K."/>
        </authorList>
    </citation>
    <scope>NUCLEOTIDE SEQUENCE [LARGE SCALE GENOMIC DNA]</scope>
    <source>
        <strain evidence="4 5">NK6</strain>
    </source>
</reference>
<feature type="active site" description="Proton acceptor" evidence="2">
    <location>
        <position position="111"/>
    </location>
</feature>
<dbReference type="PANTHER" id="PTHR43674:SF15">
    <property type="entry name" value="FORMAMIDASE"/>
    <property type="match status" value="1"/>
</dbReference>
<dbReference type="Pfam" id="PF00795">
    <property type="entry name" value="CN_hydrolase"/>
    <property type="match status" value="1"/>
</dbReference>
<dbReference type="InterPro" id="IPR022843">
    <property type="entry name" value="Formamidase"/>
</dbReference>
<accession>A0A0E4FSM1</accession>
<sequence length="388" mass="43016">MRHAAPQQWASARSAARLKNGLLRVAKIGFALPRNDRTQRRGALVPARELIMNGLGGLNKSPEGVVIGLVQLQLPNVVTRADLARQTERIVWMVGKARRNLSTMDLVVFPEYSLHGLSMDTNPEIMCRLDGPEVTAFKKACVDNRIWGCFSIMEFNPHGNPYNSGLIIDDHGEIKLYYRKLHPWIPVEPWEPGDIGIPVIEGPKGARIALIICHDGMFPEMARECAYKGAEIMIRTAGYTAPIREAWRFTNQANSFQNLMVTANVCMCGSDGSFDSMGEGMIVNFDGAVLAHGTTGRADEIITAEVRPDLVREARINWGVENNIYQLWHRGYVAVKGGAMDCPYTFMQDMVAGTFRLPWEDQVKVTDGSSCGFPAPTRMYGKTAKAAE</sequence>
<dbReference type="InterPro" id="IPR003010">
    <property type="entry name" value="C-N_Hydrolase"/>
</dbReference>
<dbReference type="GO" id="GO:0050126">
    <property type="term" value="F:N-carbamoylputrescine amidase activity"/>
    <property type="evidence" value="ECO:0007669"/>
    <property type="project" value="TreeGrafter"/>
</dbReference>
<dbReference type="PROSITE" id="PS50263">
    <property type="entry name" value="CN_HYDROLASE"/>
    <property type="match status" value="1"/>
</dbReference>
<dbReference type="PANTHER" id="PTHR43674">
    <property type="entry name" value="NITRILASE C965.09-RELATED"/>
    <property type="match status" value="1"/>
</dbReference>
<feature type="domain" description="CN hydrolase" evidence="3">
    <location>
        <begin position="65"/>
        <end position="308"/>
    </location>
</feature>
<organism evidence="4 5">
    <name type="scientific">Bradyrhizobium diazoefficiens</name>
    <dbReference type="NCBI Taxonomy" id="1355477"/>
    <lineage>
        <taxon>Bacteria</taxon>
        <taxon>Pseudomonadati</taxon>
        <taxon>Pseudomonadota</taxon>
        <taxon>Alphaproteobacteria</taxon>
        <taxon>Hyphomicrobiales</taxon>
        <taxon>Nitrobacteraceae</taxon>
        <taxon>Bradyrhizobium</taxon>
    </lineage>
</organism>
<comment type="similarity">
    <text evidence="2">Belongs to the carbon-nitrogen hydrolase superfamily. Aliphatic amidase family.</text>
</comment>